<dbReference type="InterPro" id="IPR023214">
    <property type="entry name" value="HAD_sf"/>
</dbReference>
<dbReference type="Gene3D" id="1.10.150.240">
    <property type="entry name" value="Putative phosphatase, domain 2"/>
    <property type="match status" value="1"/>
</dbReference>
<dbReference type="Proteomes" id="UP000527143">
    <property type="component" value="Unassembled WGS sequence"/>
</dbReference>
<dbReference type="GO" id="GO:0006281">
    <property type="term" value="P:DNA repair"/>
    <property type="evidence" value="ECO:0007669"/>
    <property type="project" value="TreeGrafter"/>
</dbReference>
<evidence type="ECO:0000313" key="1">
    <source>
        <dbReference type="EMBL" id="MBB5710687.1"/>
    </source>
</evidence>
<dbReference type="InterPro" id="IPR023198">
    <property type="entry name" value="PGP-like_dom2"/>
</dbReference>
<dbReference type="PANTHER" id="PTHR43434:SF16">
    <property type="entry name" value="BLL8046 PROTEIN"/>
    <property type="match status" value="1"/>
</dbReference>
<dbReference type="SFLD" id="SFLDG01135">
    <property type="entry name" value="C1.5.6:_HAD__Beta-PGM__Phospha"/>
    <property type="match status" value="1"/>
</dbReference>
<dbReference type="SUPFAM" id="SSF56784">
    <property type="entry name" value="HAD-like"/>
    <property type="match status" value="1"/>
</dbReference>
<comment type="caution">
    <text evidence="1">The sequence shown here is derived from an EMBL/GenBank/DDBJ whole genome shotgun (WGS) entry which is preliminary data.</text>
</comment>
<sequence>MPLQAVLFDLDGTLVDSNEYHVAAWETAFRDAGHAIPAERIREQIGKGGDNLVPALLPDLDEDAVETLGKAEGDIFQGQYIERVRPFPGARDLIARVTQAGLKAVLASSAGDADIEHYTKLLDAEELIALSTGKDDVKHSKPHPDIFAAAVEKAGIAAADCLVIGDTPYDVEAAKQCGIGTIGLLSGGFSESDLRAAGAIAIYPDAAALLAGYAESPLAR</sequence>
<gene>
    <name evidence="1" type="ORF">FHT02_001918</name>
</gene>
<evidence type="ECO:0000313" key="2">
    <source>
        <dbReference type="Proteomes" id="UP000527143"/>
    </source>
</evidence>
<dbReference type="NCBIfam" id="TIGR01509">
    <property type="entry name" value="HAD-SF-IA-v3"/>
    <property type="match status" value="1"/>
</dbReference>
<keyword evidence="2" id="KW-1185">Reference proteome</keyword>
<name>A0A840YBG9_9SPHN</name>
<dbReference type="AlphaFoldDB" id="A0A840YBG9"/>
<accession>A0A840YBG9</accession>
<protein>
    <submittedName>
        <fullName evidence="1">Membrane protein</fullName>
    </submittedName>
</protein>
<dbReference type="GO" id="GO:0005829">
    <property type="term" value="C:cytosol"/>
    <property type="evidence" value="ECO:0007669"/>
    <property type="project" value="TreeGrafter"/>
</dbReference>
<dbReference type="SFLD" id="SFLDS00003">
    <property type="entry name" value="Haloacid_Dehalogenase"/>
    <property type="match status" value="1"/>
</dbReference>
<dbReference type="Gene3D" id="3.40.50.1000">
    <property type="entry name" value="HAD superfamily/HAD-like"/>
    <property type="match status" value="1"/>
</dbReference>
<dbReference type="NCBIfam" id="TIGR01549">
    <property type="entry name" value="HAD-SF-IA-v1"/>
    <property type="match status" value="1"/>
</dbReference>
<dbReference type="PANTHER" id="PTHR43434">
    <property type="entry name" value="PHOSPHOGLYCOLATE PHOSPHATASE"/>
    <property type="match status" value="1"/>
</dbReference>
<dbReference type="InterPro" id="IPR050155">
    <property type="entry name" value="HAD-like_hydrolase_sf"/>
</dbReference>
<dbReference type="InterPro" id="IPR036412">
    <property type="entry name" value="HAD-like_sf"/>
</dbReference>
<organism evidence="1 2">
    <name type="scientific">Sphingomonas xinjiangensis</name>
    <dbReference type="NCBI Taxonomy" id="643568"/>
    <lineage>
        <taxon>Bacteria</taxon>
        <taxon>Pseudomonadati</taxon>
        <taxon>Pseudomonadota</taxon>
        <taxon>Alphaproteobacteria</taxon>
        <taxon>Sphingomonadales</taxon>
        <taxon>Sphingomonadaceae</taxon>
        <taxon>Sphingomonas</taxon>
    </lineage>
</organism>
<dbReference type="Pfam" id="PF00702">
    <property type="entry name" value="Hydrolase"/>
    <property type="match status" value="1"/>
</dbReference>
<dbReference type="GO" id="GO:0008967">
    <property type="term" value="F:phosphoglycolate phosphatase activity"/>
    <property type="evidence" value="ECO:0007669"/>
    <property type="project" value="TreeGrafter"/>
</dbReference>
<dbReference type="RefSeq" id="WP_184086798.1">
    <property type="nucleotide sequence ID" value="NZ_JACIJF010000004.1"/>
</dbReference>
<dbReference type="InterPro" id="IPR006439">
    <property type="entry name" value="HAD-SF_hydro_IA"/>
</dbReference>
<dbReference type="SFLD" id="SFLDG01129">
    <property type="entry name" value="C1.5:_HAD__Beta-PGM__Phosphata"/>
    <property type="match status" value="1"/>
</dbReference>
<reference evidence="1 2" key="1">
    <citation type="submission" date="2020-08" db="EMBL/GenBank/DDBJ databases">
        <title>Genomic Encyclopedia of Type Strains, Phase IV (KMG-IV): sequencing the most valuable type-strain genomes for metagenomic binning, comparative biology and taxonomic classification.</title>
        <authorList>
            <person name="Goeker M."/>
        </authorList>
    </citation>
    <scope>NUCLEOTIDE SEQUENCE [LARGE SCALE GENOMIC DNA]</scope>
    <source>
        <strain evidence="1 2">DSM 26736</strain>
    </source>
</reference>
<proteinExistence type="predicted"/>
<dbReference type="EMBL" id="JACIJF010000004">
    <property type="protein sequence ID" value="MBB5710687.1"/>
    <property type="molecule type" value="Genomic_DNA"/>
</dbReference>